<dbReference type="Gene3D" id="2.40.50.40">
    <property type="match status" value="2"/>
</dbReference>
<evidence type="ECO:0000259" key="5">
    <source>
        <dbReference type="PROSITE" id="PS50013"/>
    </source>
</evidence>
<dbReference type="InterPro" id="IPR001005">
    <property type="entry name" value="SANT/Myb"/>
</dbReference>
<dbReference type="VEuPathDB" id="FungiDB:GMDG_06495"/>
<evidence type="ECO:0000313" key="6">
    <source>
        <dbReference type="EMBL" id="ELR03973.1"/>
    </source>
</evidence>
<feature type="region of interest" description="Disordered" evidence="4">
    <location>
        <begin position="81"/>
        <end position="102"/>
    </location>
</feature>
<dbReference type="InterPro" id="IPR023780">
    <property type="entry name" value="Chromo_domain"/>
</dbReference>
<feature type="compositionally biased region" description="Polar residues" evidence="4">
    <location>
        <begin position="81"/>
        <end position="95"/>
    </location>
</feature>
<feature type="region of interest" description="Disordered" evidence="4">
    <location>
        <begin position="1"/>
        <end position="42"/>
    </location>
</feature>
<comment type="subunit">
    <text evidence="2">Component of the NuA4 histone acetyltransferase complex.</text>
</comment>
<sequence length="682" mass="76038">MTSIQWDSQQFYQPPRPVAIPPSTFWPPSDPQPGVGSTHFQPSTASAHFEGVKRAITHDAAQMHMSSSSDHAELPLNQRQRQSLPGTGESTQSIRYSEDADVSDAETEFPSIEELLLPDINGSLSSVRGNVTGSDKLKWGTSQYEPILLDNLSGSQAALSDATIQTTTTKVNDVLLLASQNMSKLKTDGLSGLGSVQETSAISVTEGIPTNEDKIDKYQPKSRRDRNDNISAENDHLDKIELSLGLTHSDDRDGSTDETDGEDHANDSSGSDIEHPQRLKRRRRAKSTDSSAQTSFSNMKDITFPTDVLSQRGTAASSDFPPKSQYINGGDHVNDSDTAGSEIQERRLKRPRRARSTESSALTDPSNVKEASLAMANSSDISTPETGATSFDSPLESHEIPIRGSLTLQTFQSGIVGDRERERLPLRERVVSRPGRHSTYSEDDDELLIQLKEKDKLPWDEIAEYFPERTKGTLQVHYCTKLKNRSQTSKYKKRKITNSAKESGERYPSRFSMDLLDPQLRDALPSYTSILPETADSTDDAHGRILSTTPGNIESTEVQPLCSSQGVESNLVAIDTAEGRWEVEALLAKSKVGNVIWYLVKWAGFRDEDNTWQKRDDISSDLINDFEASYRGNYFGVQLLKKRERRGNIEYFVEWKGRPAVENSWEKEVTINRERILEFEAK</sequence>
<feature type="compositionally biased region" description="Polar residues" evidence="4">
    <location>
        <begin position="288"/>
        <end position="299"/>
    </location>
</feature>
<evidence type="ECO:0000313" key="7">
    <source>
        <dbReference type="Proteomes" id="UP000011064"/>
    </source>
</evidence>
<dbReference type="InterPro" id="IPR009057">
    <property type="entry name" value="Homeodomain-like_sf"/>
</dbReference>
<dbReference type="Pfam" id="PF00385">
    <property type="entry name" value="Chromo"/>
    <property type="match status" value="1"/>
</dbReference>
<dbReference type="InterPro" id="IPR051219">
    <property type="entry name" value="Heterochromatin_chromo-domain"/>
</dbReference>
<dbReference type="OrthoDB" id="3437224at2759"/>
<dbReference type="Pfam" id="PF13921">
    <property type="entry name" value="Myb_DNA-bind_6"/>
    <property type="match status" value="1"/>
</dbReference>
<feature type="region of interest" description="Disordered" evidence="4">
    <location>
        <begin position="204"/>
        <end position="299"/>
    </location>
</feature>
<dbReference type="GO" id="GO:0006338">
    <property type="term" value="P:chromatin remodeling"/>
    <property type="evidence" value="ECO:0007669"/>
    <property type="project" value="UniProtKB-ARBA"/>
</dbReference>
<dbReference type="Gene3D" id="1.10.10.60">
    <property type="entry name" value="Homeodomain-like"/>
    <property type="match status" value="1"/>
</dbReference>
<dbReference type="InterPro" id="IPR000953">
    <property type="entry name" value="Chromo/chromo_shadow_dom"/>
</dbReference>
<gene>
    <name evidence="6" type="ORF">GMDG_06495</name>
</gene>
<protein>
    <recommendedName>
        <fullName evidence="5">Chromo domain-containing protein</fullName>
    </recommendedName>
</protein>
<evidence type="ECO:0000256" key="3">
    <source>
        <dbReference type="ARBA" id="ARBA00023242"/>
    </source>
</evidence>
<feature type="compositionally biased region" description="Basic and acidic residues" evidence="4">
    <location>
        <begin position="262"/>
        <end position="277"/>
    </location>
</feature>
<keyword evidence="7" id="KW-1185">Reference proteome</keyword>
<feature type="domain" description="Chromo" evidence="5">
    <location>
        <begin position="581"/>
        <end position="618"/>
    </location>
</feature>
<feature type="region of interest" description="Disordered" evidence="4">
    <location>
        <begin position="313"/>
        <end position="396"/>
    </location>
</feature>
<dbReference type="SUPFAM" id="SSF54160">
    <property type="entry name" value="Chromo domain-like"/>
    <property type="match status" value="2"/>
</dbReference>
<dbReference type="PROSITE" id="PS50013">
    <property type="entry name" value="CHROMO_2"/>
    <property type="match status" value="2"/>
</dbReference>
<feature type="compositionally biased region" description="Polar residues" evidence="4">
    <location>
        <begin position="357"/>
        <end position="366"/>
    </location>
</feature>
<dbReference type="InterPro" id="IPR016197">
    <property type="entry name" value="Chromo-like_dom_sf"/>
</dbReference>
<feature type="compositionally biased region" description="Polar residues" evidence="4">
    <location>
        <begin position="1"/>
        <end position="12"/>
    </location>
</feature>
<dbReference type="STRING" id="658429.L8FU16"/>
<keyword evidence="3" id="KW-0539">Nucleus</keyword>
<proteinExistence type="predicted"/>
<dbReference type="Proteomes" id="UP000011064">
    <property type="component" value="Unassembled WGS sequence"/>
</dbReference>
<name>L8FU16_PSED2</name>
<feature type="domain" description="Chromo" evidence="5">
    <location>
        <begin position="634"/>
        <end position="682"/>
    </location>
</feature>
<dbReference type="InParanoid" id="L8FU16"/>
<feature type="compositionally biased region" description="Polar residues" evidence="4">
    <location>
        <begin position="375"/>
        <end position="392"/>
    </location>
</feature>
<organism evidence="6 7">
    <name type="scientific">Pseudogymnoascus destructans (strain ATCC MYA-4855 / 20631-21)</name>
    <name type="common">Bat white-nose syndrome fungus</name>
    <name type="synonym">Geomyces destructans</name>
    <dbReference type="NCBI Taxonomy" id="658429"/>
    <lineage>
        <taxon>Eukaryota</taxon>
        <taxon>Fungi</taxon>
        <taxon>Dikarya</taxon>
        <taxon>Ascomycota</taxon>
        <taxon>Pezizomycotina</taxon>
        <taxon>Leotiomycetes</taxon>
        <taxon>Thelebolales</taxon>
        <taxon>Thelebolaceae</taxon>
        <taxon>Pseudogymnoascus</taxon>
    </lineage>
</organism>
<dbReference type="CDD" id="cd00024">
    <property type="entry name" value="CD_CSD"/>
    <property type="match status" value="1"/>
</dbReference>
<accession>L8FU16</accession>
<dbReference type="PANTHER" id="PTHR22812">
    <property type="entry name" value="CHROMOBOX PROTEIN"/>
    <property type="match status" value="1"/>
</dbReference>
<dbReference type="CDD" id="cd00167">
    <property type="entry name" value="SANT"/>
    <property type="match status" value="1"/>
</dbReference>
<dbReference type="HOGENOM" id="CLU_349201_0_0_1"/>
<dbReference type="EMBL" id="GL573332">
    <property type="protein sequence ID" value="ELR03973.1"/>
    <property type="molecule type" value="Genomic_DNA"/>
</dbReference>
<comment type="subcellular location">
    <subcellularLocation>
        <location evidence="1">Nucleus</location>
    </subcellularLocation>
</comment>
<evidence type="ECO:0000256" key="2">
    <source>
        <dbReference type="ARBA" id="ARBA00011353"/>
    </source>
</evidence>
<dbReference type="SUPFAM" id="SSF46689">
    <property type="entry name" value="Homeodomain-like"/>
    <property type="match status" value="1"/>
</dbReference>
<dbReference type="SMART" id="SM00298">
    <property type="entry name" value="CHROMO"/>
    <property type="match status" value="2"/>
</dbReference>
<evidence type="ECO:0000256" key="1">
    <source>
        <dbReference type="ARBA" id="ARBA00004123"/>
    </source>
</evidence>
<dbReference type="SMART" id="SM00717">
    <property type="entry name" value="SANT"/>
    <property type="match status" value="1"/>
</dbReference>
<dbReference type="AlphaFoldDB" id="L8FU16"/>
<feature type="compositionally biased region" description="Pro residues" evidence="4">
    <location>
        <begin position="14"/>
        <end position="31"/>
    </location>
</feature>
<dbReference type="GO" id="GO:0005634">
    <property type="term" value="C:nucleus"/>
    <property type="evidence" value="ECO:0007669"/>
    <property type="project" value="UniProtKB-SubCell"/>
</dbReference>
<feature type="compositionally biased region" description="Basic and acidic residues" evidence="4">
    <location>
        <begin position="225"/>
        <end position="241"/>
    </location>
</feature>
<evidence type="ECO:0000256" key="4">
    <source>
        <dbReference type="SAM" id="MobiDB-lite"/>
    </source>
</evidence>
<reference evidence="7" key="1">
    <citation type="submission" date="2010-09" db="EMBL/GenBank/DDBJ databases">
        <title>The genome sequence of Geomyces destructans 20631-21.</title>
        <authorList>
            <consortium name="The Broad Institute Genome Sequencing Platform"/>
            <person name="Cuomo C.A."/>
            <person name="Blehert D.S."/>
            <person name="Lorch J.M."/>
            <person name="Young S.K."/>
            <person name="Zeng Q."/>
            <person name="Gargeya S."/>
            <person name="Fitzgerald M."/>
            <person name="Haas B."/>
            <person name="Abouelleil A."/>
            <person name="Alvarado L."/>
            <person name="Arachchi H.M."/>
            <person name="Berlin A."/>
            <person name="Brown A."/>
            <person name="Chapman S.B."/>
            <person name="Chen Z."/>
            <person name="Dunbar C."/>
            <person name="Freedman E."/>
            <person name="Gearin G."/>
            <person name="Gellesch M."/>
            <person name="Goldberg J."/>
            <person name="Griggs A."/>
            <person name="Gujja S."/>
            <person name="Heiman D."/>
            <person name="Howarth C."/>
            <person name="Larson L."/>
            <person name="Lui A."/>
            <person name="MacDonald P.J.P."/>
            <person name="Montmayeur A."/>
            <person name="Murphy C."/>
            <person name="Neiman D."/>
            <person name="Pearson M."/>
            <person name="Priest M."/>
            <person name="Roberts A."/>
            <person name="Saif S."/>
            <person name="Shea T."/>
            <person name="Shenoy N."/>
            <person name="Sisk P."/>
            <person name="Stolte C."/>
            <person name="Sykes S."/>
            <person name="Wortman J."/>
            <person name="Nusbaum C."/>
            <person name="Birren B."/>
        </authorList>
    </citation>
    <scope>NUCLEOTIDE SEQUENCE [LARGE SCALE GENOMIC DNA]</scope>
    <source>
        <strain evidence="7">ATCC MYA-4855 / 20631-21</strain>
    </source>
</reference>